<reference evidence="1 2" key="1">
    <citation type="submission" date="2019-12" db="EMBL/GenBank/DDBJ databases">
        <title>Spirosoma sp. HMF4905 genome sequencing and assembly.</title>
        <authorList>
            <person name="Kang H."/>
            <person name="Cha I."/>
            <person name="Kim H."/>
            <person name="Joh K."/>
        </authorList>
    </citation>
    <scope>NUCLEOTIDE SEQUENCE [LARGE SCALE GENOMIC DNA]</scope>
    <source>
        <strain evidence="1 2">HMF4905</strain>
    </source>
</reference>
<dbReference type="RefSeq" id="WP_157586637.1">
    <property type="nucleotide sequence ID" value="NZ_WPIN01000006.1"/>
</dbReference>
<gene>
    <name evidence="1" type="ORF">GO755_18240</name>
</gene>
<dbReference type="Gene3D" id="3.30.70.260">
    <property type="match status" value="1"/>
</dbReference>
<accession>A0A7K1SDX3</accession>
<dbReference type="EMBL" id="WPIN01000006">
    <property type="protein sequence ID" value="MVM31995.1"/>
    <property type="molecule type" value="Genomic_DNA"/>
</dbReference>
<evidence type="ECO:0008006" key="3">
    <source>
        <dbReference type="Google" id="ProtNLM"/>
    </source>
</evidence>
<comment type="caution">
    <text evidence="1">The sequence shown here is derived from an EMBL/GenBank/DDBJ whole genome shotgun (WGS) entry which is preliminary data.</text>
</comment>
<dbReference type="Proteomes" id="UP000436006">
    <property type="component" value="Unassembled WGS sequence"/>
</dbReference>
<evidence type="ECO:0000313" key="2">
    <source>
        <dbReference type="Proteomes" id="UP000436006"/>
    </source>
</evidence>
<keyword evidence="2" id="KW-1185">Reference proteome</keyword>
<organism evidence="1 2">
    <name type="scientific">Spirosoma arboris</name>
    <dbReference type="NCBI Taxonomy" id="2682092"/>
    <lineage>
        <taxon>Bacteria</taxon>
        <taxon>Pseudomonadati</taxon>
        <taxon>Bacteroidota</taxon>
        <taxon>Cytophagia</taxon>
        <taxon>Cytophagales</taxon>
        <taxon>Cytophagaceae</taxon>
        <taxon>Spirosoma</taxon>
    </lineage>
</organism>
<proteinExistence type="predicted"/>
<protein>
    <recommendedName>
        <fullName evidence="3">ACT domain-containing protein</fullName>
    </recommendedName>
</protein>
<name>A0A7K1SDX3_9BACT</name>
<evidence type="ECO:0000313" key="1">
    <source>
        <dbReference type="EMBL" id="MVM31995.1"/>
    </source>
</evidence>
<dbReference type="AlphaFoldDB" id="A0A7K1SDX3"/>
<sequence>MNITSNTVNINWHQISYRVAGFDRLNFVNDITNAIPQDDACQIARLDFEADGVQARGWLIIRVRQQQWFTTIHDRLRSVRGMVSVQADPVI</sequence>